<name>A0A1M6Y2P0_9FLAO</name>
<keyword evidence="1" id="KW-0472">Membrane</keyword>
<dbReference type="AlphaFoldDB" id="A0A1M6Y2P0"/>
<feature type="transmembrane region" description="Helical" evidence="1">
    <location>
        <begin position="6"/>
        <end position="26"/>
    </location>
</feature>
<dbReference type="Proteomes" id="UP000184069">
    <property type="component" value="Unassembled WGS sequence"/>
</dbReference>
<keyword evidence="1" id="KW-1133">Transmembrane helix</keyword>
<organism evidence="2 3">
    <name type="scientific">Chryseobacterium contaminans</name>
    <dbReference type="NCBI Taxonomy" id="1423959"/>
    <lineage>
        <taxon>Bacteria</taxon>
        <taxon>Pseudomonadati</taxon>
        <taxon>Bacteroidota</taxon>
        <taxon>Flavobacteriia</taxon>
        <taxon>Flavobacteriales</taxon>
        <taxon>Weeksellaceae</taxon>
        <taxon>Chryseobacterium group</taxon>
        <taxon>Chryseobacterium</taxon>
    </lineage>
</organism>
<accession>A0A1M6Y2P0</accession>
<keyword evidence="1" id="KW-0812">Transmembrane</keyword>
<evidence type="ECO:0000256" key="1">
    <source>
        <dbReference type="SAM" id="Phobius"/>
    </source>
</evidence>
<sequence>MLPRVIISMIVNLMLLILITNNLSIINNPKGTMLTMNNISRIILYGDPVLGGSNNLYILKNTT</sequence>
<evidence type="ECO:0000313" key="3">
    <source>
        <dbReference type="Proteomes" id="UP000184069"/>
    </source>
</evidence>
<reference evidence="2 3" key="1">
    <citation type="submission" date="2016-11" db="EMBL/GenBank/DDBJ databases">
        <authorList>
            <person name="Jaros S."/>
            <person name="Januszkiewicz K."/>
            <person name="Wedrychowicz H."/>
        </authorList>
    </citation>
    <scope>NUCLEOTIDE SEQUENCE [LARGE SCALE GENOMIC DNA]</scope>
    <source>
        <strain evidence="2 3">DSM 27621</strain>
    </source>
</reference>
<dbReference type="EMBL" id="FRBM01000002">
    <property type="protein sequence ID" value="SHL12424.1"/>
    <property type="molecule type" value="Genomic_DNA"/>
</dbReference>
<evidence type="ECO:0000313" key="2">
    <source>
        <dbReference type="EMBL" id="SHL12424.1"/>
    </source>
</evidence>
<protein>
    <submittedName>
        <fullName evidence="2">Uncharacterized protein</fullName>
    </submittedName>
</protein>
<proteinExistence type="predicted"/>
<gene>
    <name evidence="2" type="ORF">SAMN05444407_102323</name>
</gene>